<dbReference type="AlphaFoldDB" id="A0A1N6S9Q9"/>
<gene>
    <name evidence="1" type="ORF">SAMN05878282_103429</name>
</gene>
<organism evidence="1 2">
    <name type="scientific">Aquipseudomonas alcaligenes</name>
    <name type="common">Pseudomonas alcaligenes</name>
    <dbReference type="NCBI Taxonomy" id="43263"/>
    <lineage>
        <taxon>Bacteria</taxon>
        <taxon>Pseudomonadati</taxon>
        <taxon>Pseudomonadota</taxon>
        <taxon>Gammaproteobacteria</taxon>
        <taxon>Pseudomonadales</taxon>
        <taxon>Pseudomonadaceae</taxon>
        <taxon>Aquipseudomonas</taxon>
    </lineage>
</organism>
<protein>
    <submittedName>
        <fullName evidence="1">Uncharacterized protein</fullName>
    </submittedName>
</protein>
<evidence type="ECO:0000313" key="1">
    <source>
        <dbReference type="EMBL" id="SIQ37814.1"/>
    </source>
</evidence>
<reference evidence="1 2" key="1">
    <citation type="submission" date="2017-01" db="EMBL/GenBank/DDBJ databases">
        <authorList>
            <person name="Mah S.A."/>
            <person name="Swanson W.J."/>
            <person name="Moy G.W."/>
            <person name="Vacquier V.D."/>
        </authorList>
    </citation>
    <scope>NUCLEOTIDE SEQUENCE [LARGE SCALE GENOMIC DNA]</scope>
    <source>
        <strain evidence="1 2">RU36E</strain>
    </source>
</reference>
<name>A0A1N6S9Q9_AQUAC</name>
<sequence>MSKPVIIVAPQGAGKTLHAEKLRLGFCCSRIVDSWNGIDPLLAGDIALTHAPIQSRAGCRVYSLDEALAHLKLVA</sequence>
<evidence type="ECO:0000313" key="2">
    <source>
        <dbReference type="Proteomes" id="UP000185841"/>
    </source>
</evidence>
<accession>A0A1N6S9Q9</accession>
<dbReference type="EMBL" id="FTMP01000003">
    <property type="protein sequence ID" value="SIQ37814.1"/>
    <property type="molecule type" value="Genomic_DNA"/>
</dbReference>
<dbReference type="Proteomes" id="UP000185841">
    <property type="component" value="Unassembled WGS sequence"/>
</dbReference>
<proteinExistence type="predicted"/>